<name>A0A1X7TRS9_AMPQE</name>
<feature type="chain" id="PRO_5012688373" evidence="1">
    <location>
        <begin position="24"/>
        <end position="63"/>
    </location>
</feature>
<evidence type="ECO:0000256" key="1">
    <source>
        <dbReference type="SAM" id="SignalP"/>
    </source>
</evidence>
<keyword evidence="1" id="KW-0732">Signal</keyword>
<protein>
    <submittedName>
        <fullName evidence="2">Uncharacterized protein</fullName>
    </submittedName>
</protein>
<sequence>LLLIVSVPILFCSLSLILHFNQTFQPLPEADVYHLSGIITHRIDHSSLPFGLSASRDRQHNVH</sequence>
<dbReference type="AlphaFoldDB" id="A0A1X7TRS9"/>
<dbReference type="InParanoid" id="A0A1X7TRS9"/>
<accession>A0A1X7TRS9</accession>
<reference evidence="2" key="1">
    <citation type="submission" date="2017-05" db="UniProtKB">
        <authorList>
            <consortium name="EnsemblMetazoa"/>
        </authorList>
    </citation>
    <scope>IDENTIFICATION</scope>
</reference>
<evidence type="ECO:0000313" key="2">
    <source>
        <dbReference type="EnsemblMetazoa" id="Aqu2.1.17867_001"/>
    </source>
</evidence>
<proteinExistence type="predicted"/>
<feature type="signal peptide" evidence="1">
    <location>
        <begin position="1"/>
        <end position="23"/>
    </location>
</feature>
<dbReference type="EnsemblMetazoa" id="Aqu2.1.17867_001">
    <property type="protein sequence ID" value="Aqu2.1.17867_001"/>
    <property type="gene ID" value="Aqu2.1.17867"/>
</dbReference>
<organism evidence="2">
    <name type="scientific">Amphimedon queenslandica</name>
    <name type="common">Sponge</name>
    <dbReference type="NCBI Taxonomy" id="400682"/>
    <lineage>
        <taxon>Eukaryota</taxon>
        <taxon>Metazoa</taxon>
        <taxon>Porifera</taxon>
        <taxon>Demospongiae</taxon>
        <taxon>Heteroscleromorpha</taxon>
        <taxon>Haplosclerida</taxon>
        <taxon>Niphatidae</taxon>
        <taxon>Amphimedon</taxon>
    </lineage>
</organism>